<organism evidence="1 2">
    <name type="scientific">Trichothecium roseum</name>
    <dbReference type="NCBI Taxonomy" id="47278"/>
    <lineage>
        <taxon>Eukaryota</taxon>
        <taxon>Fungi</taxon>
        <taxon>Dikarya</taxon>
        <taxon>Ascomycota</taxon>
        <taxon>Pezizomycotina</taxon>
        <taxon>Sordariomycetes</taxon>
        <taxon>Hypocreomycetidae</taxon>
        <taxon>Hypocreales</taxon>
        <taxon>Hypocreales incertae sedis</taxon>
        <taxon>Trichothecium</taxon>
    </lineage>
</organism>
<reference evidence="1" key="1">
    <citation type="submission" date="2022-10" db="EMBL/GenBank/DDBJ databases">
        <title>Complete Genome of Trichothecium roseum strain YXFP-22015, a Plant Pathogen Isolated from Citrus.</title>
        <authorList>
            <person name="Wang Y."/>
            <person name="Zhu L."/>
        </authorList>
    </citation>
    <scope>NUCLEOTIDE SEQUENCE</scope>
    <source>
        <strain evidence="1">YXFP-22015</strain>
    </source>
</reference>
<proteinExistence type="predicted"/>
<dbReference type="EMBL" id="CM047945">
    <property type="protein sequence ID" value="KAI9898364.1"/>
    <property type="molecule type" value="Genomic_DNA"/>
</dbReference>
<accession>A0ACC0UWA5</accession>
<name>A0ACC0UWA5_9HYPO</name>
<gene>
    <name evidence="1" type="ORF">N3K66_006724</name>
</gene>
<evidence type="ECO:0000313" key="2">
    <source>
        <dbReference type="Proteomes" id="UP001163324"/>
    </source>
</evidence>
<keyword evidence="2" id="KW-1185">Reference proteome</keyword>
<protein>
    <submittedName>
        <fullName evidence="1">Uncharacterized protein</fullName>
    </submittedName>
</protein>
<sequence length="325" mass="35611">MAGKVDRIVTRLQEKIADGDFYEAQQQTRVAASRYIKTRNWPAAIDILSSVAQSLLKAGQGGSGGDLCVMMVDVYRQAELKPDAASKGRLLTCLRLFEAGEPTRKKFVTEMMGWSSKFGEYPAGDPELHHVIGSIYADEHETYDAERHLIIGTKDSAETLAKMEYEWYKEGDAHLAPHFAGRAVLPYLLVGNVRAANASYRLFTTALRTDNPSLGSDNVATSACEMAVFPSLPLLNFLGMLLLTVQRGAPEMFKTLLSKYASAVEQAEGWSEPLEMIAEMYFGIQKPRQSNPLMDMMSNLFSGGGAAGGQQQQQRRPGLTGAGLD</sequence>
<evidence type="ECO:0000313" key="1">
    <source>
        <dbReference type="EMBL" id="KAI9898364.1"/>
    </source>
</evidence>
<comment type="caution">
    <text evidence="1">The sequence shown here is derived from an EMBL/GenBank/DDBJ whole genome shotgun (WGS) entry which is preliminary data.</text>
</comment>
<dbReference type="Proteomes" id="UP001163324">
    <property type="component" value="Chromosome 6"/>
</dbReference>